<reference evidence="4 5" key="1">
    <citation type="submission" date="2018-01" db="EMBL/GenBank/DDBJ databases">
        <title>Draft genome sequence of Paucibacter aquatile CR182 isolated from freshwater of the Nakdong River.</title>
        <authorList>
            <person name="Choi A."/>
            <person name="Chung E.J."/>
        </authorList>
    </citation>
    <scope>NUCLEOTIDE SEQUENCE [LARGE SCALE GENOMIC DNA]</scope>
    <source>
        <strain evidence="4 5">CR182</strain>
    </source>
</reference>
<evidence type="ECO:0000259" key="2">
    <source>
        <dbReference type="PROSITE" id="PS50110"/>
    </source>
</evidence>
<keyword evidence="5" id="KW-1185">Reference proteome</keyword>
<dbReference type="Pfam" id="PF00072">
    <property type="entry name" value="Response_reg"/>
    <property type="match status" value="1"/>
</dbReference>
<dbReference type="GO" id="GO:0003677">
    <property type="term" value="F:DNA binding"/>
    <property type="evidence" value="ECO:0007669"/>
    <property type="project" value="UniProtKB-KW"/>
</dbReference>
<dbReference type="Gene3D" id="3.40.50.2300">
    <property type="match status" value="1"/>
</dbReference>
<dbReference type="Pfam" id="PF04397">
    <property type="entry name" value="LytTR"/>
    <property type="match status" value="1"/>
</dbReference>
<organism evidence="4 5">
    <name type="scientific">Kinneretia aquatilis</name>
    <dbReference type="NCBI Taxonomy" id="2070761"/>
    <lineage>
        <taxon>Bacteria</taxon>
        <taxon>Pseudomonadati</taxon>
        <taxon>Pseudomonadota</taxon>
        <taxon>Betaproteobacteria</taxon>
        <taxon>Burkholderiales</taxon>
        <taxon>Sphaerotilaceae</taxon>
        <taxon>Roseateles</taxon>
    </lineage>
</organism>
<gene>
    <name evidence="4" type="ORF">C1O66_14360</name>
</gene>
<dbReference type="OrthoDB" id="236568at2"/>
<accession>A0A2N8KYS2</accession>
<evidence type="ECO:0000259" key="3">
    <source>
        <dbReference type="PROSITE" id="PS50930"/>
    </source>
</evidence>
<proteinExistence type="predicted"/>
<dbReference type="PANTHER" id="PTHR37299:SF1">
    <property type="entry name" value="STAGE 0 SPORULATION PROTEIN A HOMOLOG"/>
    <property type="match status" value="1"/>
</dbReference>
<feature type="modified residue" description="4-aspartylphosphate" evidence="1">
    <location>
        <position position="61"/>
    </location>
</feature>
<keyword evidence="1" id="KW-0597">Phosphoprotein</keyword>
<comment type="caution">
    <text evidence="4">The sequence shown here is derived from an EMBL/GenBank/DDBJ whole genome shotgun (WGS) entry which is preliminary data.</text>
</comment>
<feature type="domain" description="HTH LytTR-type" evidence="3">
    <location>
        <begin position="156"/>
        <end position="258"/>
    </location>
</feature>
<evidence type="ECO:0000256" key="1">
    <source>
        <dbReference type="PROSITE-ProRule" id="PRU00169"/>
    </source>
</evidence>
<dbReference type="PROSITE" id="PS50930">
    <property type="entry name" value="HTH_LYTTR"/>
    <property type="match status" value="1"/>
</dbReference>
<dbReference type="GO" id="GO:0000156">
    <property type="term" value="F:phosphorelay response regulator activity"/>
    <property type="evidence" value="ECO:0007669"/>
    <property type="project" value="InterPro"/>
</dbReference>
<dbReference type="InterPro" id="IPR007492">
    <property type="entry name" value="LytTR_DNA-bd_dom"/>
</dbReference>
<feature type="domain" description="Response regulatory" evidence="2">
    <location>
        <begin position="9"/>
        <end position="124"/>
    </location>
</feature>
<dbReference type="SMART" id="SM00850">
    <property type="entry name" value="LytTR"/>
    <property type="match status" value="1"/>
</dbReference>
<dbReference type="PANTHER" id="PTHR37299">
    <property type="entry name" value="TRANSCRIPTIONAL REGULATOR-RELATED"/>
    <property type="match status" value="1"/>
</dbReference>
<dbReference type="InterPro" id="IPR046947">
    <property type="entry name" value="LytR-like"/>
</dbReference>
<evidence type="ECO:0000313" key="4">
    <source>
        <dbReference type="EMBL" id="PND38591.1"/>
    </source>
</evidence>
<dbReference type="EMBL" id="POSP01000003">
    <property type="protein sequence ID" value="PND38591.1"/>
    <property type="molecule type" value="Genomic_DNA"/>
</dbReference>
<dbReference type="AlphaFoldDB" id="A0A2N8KYS2"/>
<keyword evidence="4" id="KW-0238">DNA-binding</keyword>
<dbReference type="SUPFAM" id="SSF52172">
    <property type="entry name" value="CheY-like"/>
    <property type="match status" value="1"/>
</dbReference>
<protein>
    <submittedName>
        <fullName evidence="4">DNA-binding response regulator</fullName>
    </submittedName>
</protein>
<name>A0A2N8KYS2_9BURK</name>
<dbReference type="RefSeq" id="WP_102768509.1">
    <property type="nucleotide sequence ID" value="NZ_POSP01000003.1"/>
</dbReference>
<dbReference type="InterPro" id="IPR011006">
    <property type="entry name" value="CheY-like_superfamily"/>
</dbReference>
<dbReference type="Gene3D" id="2.40.50.1020">
    <property type="entry name" value="LytTr DNA-binding domain"/>
    <property type="match status" value="1"/>
</dbReference>
<dbReference type="Proteomes" id="UP000235916">
    <property type="component" value="Unassembled WGS sequence"/>
</dbReference>
<evidence type="ECO:0000313" key="5">
    <source>
        <dbReference type="Proteomes" id="UP000235916"/>
    </source>
</evidence>
<dbReference type="SMART" id="SM00448">
    <property type="entry name" value="REC"/>
    <property type="match status" value="1"/>
</dbReference>
<dbReference type="PROSITE" id="PS50110">
    <property type="entry name" value="RESPONSE_REGULATORY"/>
    <property type="match status" value="1"/>
</dbReference>
<dbReference type="InterPro" id="IPR001789">
    <property type="entry name" value="Sig_transdc_resp-reg_receiver"/>
</dbReference>
<sequence length="258" mass="28433">MNIAKSAITALIADDEEGPREQLRAALQRLWPELQIVAASEHGVDAWDDFLAHEPQVCFLDIRMPGLNGIEVARRMAATASPPQVVFVTAFGDHALSAFDAGAVDYVMKPVDDARLGQAIERLKARLQKDGGSGPDLNALLKQLLPAVAAPKPKPIQASLGREIKLIAPEDVIFFESDNRYTRVVFDGGDALIRTPLKELLTTLDTELFWQVHRSVLVNSRHIASAVRVDENSMHITLKGREEKLPVSRQFQGLFKGQ</sequence>